<evidence type="ECO:0000256" key="3">
    <source>
        <dbReference type="ARBA" id="ARBA00022989"/>
    </source>
</evidence>
<keyword evidence="8" id="KW-1185">Reference proteome</keyword>
<evidence type="ECO:0000256" key="2">
    <source>
        <dbReference type="ARBA" id="ARBA00022692"/>
    </source>
</evidence>
<reference evidence="7" key="1">
    <citation type="submission" date="2016-03" db="EMBL/GenBank/DDBJ databases">
        <title>Mechanisms controlling the formation of the plant cell surface in tip-growing cells are functionally conserved among land plants.</title>
        <authorList>
            <person name="Honkanen S."/>
            <person name="Jones V.A."/>
            <person name="Morieri G."/>
            <person name="Champion C."/>
            <person name="Hetherington A.J."/>
            <person name="Kelly S."/>
            <person name="Saint-Marcoux D."/>
            <person name="Proust H."/>
            <person name="Prescott H."/>
            <person name="Dolan L."/>
        </authorList>
    </citation>
    <scope>NUCLEOTIDE SEQUENCE [LARGE SCALE GENOMIC DNA]</scope>
    <source>
        <tissue evidence="7">Whole gametophyte</tissue>
    </source>
</reference>
<evidence type="ECO:0000256" key="5">
    <source>
        <dbReference type="SAM" id="Phobius"/>
    </source>
</evidence>
<dbReference type="SUPFAM" id="SSF117070">
    <property type="entry name" value="LEA14-like"/>
    <property type="match status" value="1"/>
</dbReference>
<dbReference type="Gene3D" id="2.60.40.1820">
    <property type="match status" value="1"/>
</dbReference>
<organism evidence="7 8">
    <name type="scientific">Marchantia polymorpha subsp. ruderalis</name>
    <dbReference type="NCBI Taxonomy" id="1480154"/>
    <lineage>
        <taxon>Eukaryota</taxon>
        <taxon>Viridiplantae</taxon>
        <taxon>Streptophyta</taxon>
        <taxon>Embryophyta</taxon>
        <taxon>Marchantiophyta</taxon>
        <taxon>Marchantiopsida</taxon>
        <taxon>Marchantiidae</taxon>
        <taxon>Marchantiales</taxon>
        <taxon>Marchantiaceae</taxon>
        <taxon>Marchantia</taxon>
    </lineage>
</organism>
<evidence type="ECO:0000313" key="8">
    <source>
        <dbReference type="Proteomes" id="UP000077202"/>
    </source>
</evidence>
<accession>A0A176VFN1</accession>
<evidence type="ECO:0000256" key="4">
    <source>
        <dbReference type="ARBA" id="ARBA00023136"/>
    </source>
</evidence>
<dbReference type="InterPro" id="IPR044839">
    <property type="entry name" value="NDR1-like"/>
</dbReference>
<sequence length="300" mass="33139">MGGAAKDEEKVSIKPHASSSVASEDAEVKVPLPLYRRRACHICCGISTALLLAFVILILILSFTVFKAKDPRITVTGMSLQSFAASLDPIRLSWRLDVSLHLNVTVRNPNVASFKYENSSTYLFYRGLEVGRAAIPAGKVEAKKSSEFSTYLEIKAVDVPNDANLTGDVTAGIIPVSTYSRIQVKEEVVRVGRERTLPMHDPADWESEGDQTERLRISYGMCMRELLRLGPSRHGDVETSQFPVVSQAANVRHHCEDNCLPAIPNCTIPRICTQSAIMSHTPSPSIKDLIQHEPYPQSKH</sequence>
<protein>
    <recommendedName>
        <fullName evidence="6">Late embryogenesis abundant protein LEA-2 subgroup domain-containing protein</fullName>
    </recommendedName>
</protein>
<feature type="domain" description="Late embryogenesis abundant protein LEA-2 subgroup" evidence="6">
    <location>
        <begin position="104"/>
        <end position="199"/>
    </location>
</feature>
<keyword evidence="2 5" id="KW-0812">Transmembrane</keyword>
<feature type="transmembrane region" description="Helical" evidence="5">
    <location>
        <begin position="39"/>
        <end position="66"/>
    </location>
</feature>
<comment type="subcellular location">
    <subcellularLocation>
        <location evidence="1">Membrane</location>
        <topology evidence="1">Single-pass membrane protein</topology>
    </subcellularLocation>
</comment>
<proteinExistence type="predicted"/>
<dbReference type="GO" id="GO:0016020">
    <property type="term" value="C:membrane"/>
    <property type="evidence" value="ECO:0007669"/>
    <property type="project" value="UniProtKB-SubCell"/>
</dbReference>
<name>A0A176VFN1_MARPO</name>
<dbReference type="EMBL" id="LVLJ01003789">
    <property type="protein sequence ID" value="OAE19704.1"/>
    <property type="molecule type" value="Genomic_DNA"/>
</dbReference>
<dbReference type="GO" id="GO:0098542">
    <property type="term" value="P:defense response to other organism"/>
    <property type="evidence" value="ECO:0007669"/>
    <property type="project" value="InterPro"/>
</dbReference>
<dbReference type="InterPro" id="IPR004864">
    <property type="entry name" value="LEA_2"/>
</dbReference>
<dbReference type="PANTHER" id="PTHR31234">
    <property type="entry name" value="LATE EMBRYOGENESIS ABUNDANT (LEA) HYDROXYPROLINE-RICH GLYCOPROTEIN FAMILY"/>
    <property type="match status" value="1"/>
</dbReference>
<evidence type="ECO:0000313" key="7">
    <source>
        <dbReference type="EMBL" id="OAE19704.1"/>
    </source>
</evidence>
<dbReference type="AlphaFoldDB" id="A0A176VFN1"/>
<keyword evidence="3 5" id="KW-1133">Transmembrane helix</keyword>
<dbReference type="Pfam" id="PF03168">
    <property type="entry name" value="LEA_2"/>
    <property type="match status" value="1"/>
</dbReference>
<gene>
    <name evidence="7" type="ORF">AXG93_411s1100</name>
</gene>
<dbReference type="PANTHER" id="PTHR31234:SF65">
    <property type="entry name" value="LATE EMBRYOGENESIS ABUNDANT PROTEIN, LEA_2 SUBGROUP"/>
    <property type="match status" value="1"/>
</dbReference>
<evidence type="ECO:0000259" key="6">
    <source>
        <dbReference type="Pfam" id="PF03168"/>
    </source>
</evidence>
<comment type="caution">
    <text evidence="7">The sequence shown here is derived from an EMBL/GenBank/DDBJ whole genome shotgun (WGS) entry which is preliminary data.</text>
</comment>
<keyword evidence="4 5" id="KW-0472">Membrane</keyword>
<dbReference type="Proteomes" id="UP000077202">
    <property type="component" value="Unassembled WGS sequence"/>
</dbReference>
<evidence type="ECO:0000256" key="1">
    <source>
        <dbReference type="ARBA" id="ARBA00004167"/>
    </source>
</evidence>